<sequence>MNKMIALALTVVASTLISCSNRDDQDKNSVGNEPNDLIFPKGEKITNNNFVGNAWLTGLIDSDSINYNSVGNVTFEPGARTNWHLHPAGQIILATGGVGYYQEKGSPKRILQKGDAVKCPPNVPHWHGASPDQEFIQIAITGRQYGPTEWLQAVTEEEYLP</sequence>
<dbReference type="InterPro" id="IPR014710">
    <property type="entry name" value="RmlC-like_jellyroll"/>
</dbReference>
<dbReference type="AlphaFoldDB" id="A0AA49GLK3"/>
<evidence type="ECO:0000313" key="2">
    <source>
        <dbReference type="EMBL" id="WKN35628.1"/>
    </source>
</evidence>
<protein>
    <submittedName>
        <fullName evidence="2">Cupin domain-containing protein</fullName>
    </submittedName>
</protein>
<accession>A0AA49GLK3</accession>
<dbReference type="InterPro" id="IPR011051">
    <property type="entry name" value="RmlC_Cupin_sf"/>
</dbReference>
<dbReference type="Pfam" id="PF07883">
    <property type="entry name" value="Cupin_2"/>
    <property type="match status" value="1"/>
</dbReference>
<feature type="domain" description="Cupin type-2" evidence="1">
    <location>
        <begin position="73"/>
        <end position="130"/>
    </location>
</feature>
<dbReference type="CDD" id="cd02233">
    <property type="entry name" value="cupin_HNL-like"/>
    <property type="match status" value="1"/>
</dbReference>
<dbReference type="SUPFAM" id="SSF51182">
    <property type="entry name" value="RmlC-like cupins"/>
    <property type="match status" value="1"/>
</dbReference>
<organism evidence="2">
    <name type="scientific">Roseihalotalea indica</name>
    <dbReference type="NCBI Taxonomy" id="2867963"/>
    <lineage>
        <taxon>Bacteria</taxon>
        <taxon>Pseudomonadati</taxon>
        <taxon>Bacteroidota</taxon>
        <taxon>Cytophagia</taxon>
        <taxon>Cytophagales</taxon>
        <taxon>Catalimonadaceae</taxon>
        <taxon>Roseihalotalea</taxon>
    </lineage>
</organism>
<dbReference type="InterPro" id="IPR013096">
    <property type="entry name" value="Cupin_2"/>
</dbReference>
<evidence type="ECO:0000259" key="1">
    <source>
        <dbReference type="Pfam" id="PF07883"/>
    </source>
</evidence>
<reference evidence="2" key="1">
    <citation type="journal article" date="2023" name="Comput. Struct. Biotechnol. J.">
        <title>Discovery of a novel marine Bacteroidetes with a rich repertoire of carbohydrate-active enzymes.</title>
        <authorList>
            <person name="Chen B."/>
            <person name="Liu G."/>
            <person name="Chen Q."/>
            <person name="Wang H."/>
            <person name="Liu L."/>
            <person name="Tang K."/>
        </authorList>
    </citation>
    <scope>NUCLEOTIDE SEQUENCE</scope>
    <source>
        <strain evidence="2">TK19036</strain>
    </source>
</reference>
<gene>
    <name evidence="2" type="ORF">K4G66_24980</name>
</gene>
<dbReference type="InterPro" id="IPR047263">
    <property type="entry name" value="HNL-like_cupin"/>
</dbReference>
<dbReference type="PANTHER" id="PTHR43698">
    <property type="entry name" value="RIBD C-TERMINAL DOMAIN CONTAINING PROTEIN"/>
    <property type="match status" value="1"/>
</dbReference>
<dbReference type="PANTHER" id="PTHR43698:SF1">
    <property type="entry name" value="BLL4564 PROTEIN"/>
    <property type="match status" value="1"/>
</dbReference>
<reference evidence="2" key="2">
    <citation type="journal article" date="2024" name="Antonie Van Leeuwenhoek">
        <title>Roseihalotalea indica gen. nov., sp. nov., a halophilic Bacteroidetes from mesopelagic Southwest Indian Ocean with higher carbohydrate metabolic potential.</title>
        <authorList>
            <person name="Chen B."/>
            <person name="Zhang M."/>
            <person name="Lin D."/>
            <person name="Ye J."/>
            <person name="Tang K."/>
        </authorList>
    </citation>
    <scope>NUCLEOTIDE SEQUENCE</scope>
    <source>
        <strain evidence="2">TK19036</strain>
    </source>
</reference>
<proteinExistence type="predicted"/>
<dbReference type="EMBL" id="CP120682">
    <property type="protein sequence ID" value="WKN35628.1"/>
    <property type="molecule type" value="Genomic_DNA"/>
</dbReference>
<name>A0AA49GLK3_9BACT</name>
<dbReference type="PROSITE" id="PS51257">
    <property type="entry name" value="PROKAR_LIPOPROTEIN"/>
    <property type="match status" value="1"/>
</dbReference>
<dbReference type="Gene3D" id="2.60.120.10">
    <property type="entry name" value="Jelly Rolls"/>
    <property type="match status" value="1"/>
</dbReference>